<dbReference type="OrthoDB" id="9807318at2"/>
<dbReference type="NCBIfam" id="NF008954">
    <property type="entry name" value="PRK12296.1"/>
    <property type="match status" value="1"/>
</dbReference>
<dbReference type="InterPro" id="IPR036726">
    <property type="entry name" value="GTP1_OBG_dom_sf"/>
</dbReference>
<evidence type="ECO:0000259" key="12">
    <source>
        <dbReference type="PROSITE" id="PS51883"/>
    </source>
</evidence>
<gene>
    <name evidence="9" type="primary">obg</name>
    <name evidence="13" type="ORF">SAMN02745196_02417</name>
</gene>
<keyword evidence="14" id="KW-1185">Reference proteome</keyword>
<dbReference type="InterPro" id="IPR006073">
    <property type="entry name" value="GTP-bd"/>
</dbReference>
<dbReference type="InterPro" id="IPR014100">
    <property type="entry name" value="GTP-bd_Obg/CgtA"/>
</dbReference>
<dbReference type="EC" id="3.6.5.-" evidence="9"/>
<keyword evidence="6 9" id="KW-0378">Hydrolase</keyword>
<dbReference type="EMBL" id="FQXP01000009">
    <property type="protein sequence ID" value="SHI02445.1"/>
    <property type="molecule type" value="Genomic_DNA"/>
</dbReference>
<dbReference type="InterPro" id="IPR036346">
    <property type="entry name" value="GTP-bd_prot_GTP1/OBG_C_sf"/>
</dbReference>
<dbReference type="PROSITE" id="PS00905">
    <property type="entry name" value="GTP1_OBG"/>
    <property type="match status" value="1"/>
</dbReference>
<dbReference type="NCBIfam" id="TIGR00231">
    <property type="entry name" value="small_GTP"/>
    <property type="match status" value="1"/>
</dbReference>
<keyword evidence="4 9" id="KW-0479">Metal-binding</keyword>
<dbReference type="GO" id="GO:0003924">
    <property type="term" value="F:GTPase activity"/>
    <property type="evidence" value="ECO:0007669"/>
    <property type="project" value="UniProtKB-UniRule"/>
</dbReference>
<dbReference type="InterPro" id="IPR045086">
    <property type="entry name" value="OBG_GTPase"/>
</dbReference>
<dbReference type="InterPro" id="IPR031167">
    <property type="entry name" value="G_OBG"/>
</dbReference>
<evidence type="ECO:0000256" key="7">
    <source>
        <dbReference type="ARBA" id="ARBA00022842"/>
    </source>
</evidence>
<dbReference type="PANTHER" id="PTHR11702:SF31">
    <property type="entry name" value="MITOCHONDRIAL RIBOSOME-ASSOCIATED GTPASE 2"/>
    <property type="match status" value="1"/>
</dbReference>
<dbReference type="PROSITE" id="PS51710">
    <property type="entry name" value="G_OBG"/>
    <property type="match status" value="1"/>
</dbReference>
<dbReference type="InterPro" id="IPR005225">
    <property type="entry name" value="Small_GTP-bd"/>
</dbReference>
<keyword evidence="7 9" id="KW-0460">Magnesium</keyword>
<evidence type="ECO:0000256" key="8">
    <source>
        <dbReference type="ARBA" id="ARBA00023134"/>
    </source>
</evidence>
<dbReference type="FunFam" id="2.70.210.12:FF:000001">
    <property type="entry name" value="GTPase Obg"/>
    <property type="match status" value="1"/>
</dbReference>
<dbReference type="InterPro" id="IPR027417">
    <property type="entry name" value="P-loop_NTPase"/>
</dbReference>
<comment type="cofactor">
    <cofactor evidence="1 9">
        <name>Mg(2+)</name>
        <dbReference type="ChEBI" id="CHEBI:18420"/>
    </cofactor>
</comment>
<dbReference type="Gene3D" id="3.30.300.350">
    <property type="entry name" value="GTP-binding protein OBG, C-terminal domain"/>
    <property type="match status" value="1"/>
</dbReference>
<dbReference type="GO" id="GO:0042254">
    <property type="term" value="P:ribosome biogenesis"/>
    <property type="evidence" value="ECO:0007669"/>
    <property type="project" value="UniProtKB-UniRule"/>
</dbReference>
<dbReference type="PANTHER" id="PTHR11702">
    <property type="entry name" value="DEVELOPMENTALLY REGULATED GTP-BINDING PROTEIN-RELATED"/>
    <property type="match status" value="1"/>
</dbReference>
<evidence type="ECO:0000313" key="14">
    <source>
        <dbReference type="Proteomes" id="UP000184526"/>
    </source>
</evidence>
<dbReference type="Pfam" id="PF09269">
    <property type="entry name" value="DUF1967"/>
    <property type="match status" value="1"/>
</dbReference>
<evidence type="ECO:0000259" key="11">
    <source>
        <dbReference type="PROSITE" id="PS51881"/>
    </source>
</evidence>
<dbReference type="PROSITE" id="PS51881">
    <property type="entry name" value="OCT"/>
    <property type="match status" value="1"/>
</dbReference>
<organism evidence="13 14">
    <name type="scientific">Clostridium collagenovorans DSM 3089</name>
    <dbReference type="NCBI Taxonomy" id="1121306"/>
    <lineage>
        <taxon>Bacteria</taxon>
        <taxon>Bacillati</taxon>
        <taxon>Bacillota</taxon>
        <taxon>Clostridia</taxon>
        <taxon>Eubacteriales</taxon>
        <taxon>Clostridiaceae</taxon>
        <taxon>Clostridium</taxon>
    </lineage>
</organism>
<dbReference type="RefSeq" id="WP_072832267.1">
    <property type="nucleotide sequence ID" value="NZ_FQXP01000009.1"/>
</dbReference>
<evidence type="ECO:0000256" key="2">
    <source>
        <dbReference type="ARBA" id="ARBA00007699"/>
    </source>
</evidence>
<dbReference type="STRING" id="1121306.SAMN02745196_02417"/>
<feature type="domain" description="Obg" evidence="12">
    <location>
        <begin position="1"/>
        <end position="158"/>
    </location>
</feature>
<dbReference type="InterPro" id="IPR006074">
    <property type="entry name" value="GTP1-OBG_CS"/>
</dbReference>
<feature type="domain" description="OCT" evidence="11">
    <location>
        <begin position="345"/>
        <end position="425"/>
    </location>
</feature>
<dbReference type="NCBIfam" id="TIGR03595">
    <property type="entry name" value="Obg_CgtA_exten"/>
    <property type="match status" value="1"/>
</dbReference>
<evidence type="ECO:0000256" key="1">
    <source>
        <dbReference type="ARBA" id="ARBA00001946"/>
    </source>
</evidence>
<evidence type="ECO:0000256" key="4">
    <source>
        <dbReference type="ARBA" id="ARBA00022723"/>
    </source>
</evidence>
<dbReference type="PRINTS" id="PR00326">
    <property type="entry name" value="GTP1OBG"/>
</dbReference>
<proteinExistence type="inferred from homology"/>
<dbReference type="Pfam" id="PF01926">
    <property type="entry name" value="MMR_HSR1"/>
    <property type="match status" value="1"/>
</dbReference>
<feature type="binding site" evidence="9">
    <location>
        <begin position="312"/>
        <end position="314"/>
    </location>
    <ligand>
        <name>GTP</name>
        <dbReference type="ChEBI" id="CHEBI:37565"/>
    </ligand>
</feature>
<dbReference type="Gene3D" id="3.40.50.300">
    <property type="entry name" value="P-loop containing nucleotide triphosphate hydrolases"/>
    <property type="match status" value="1"/>
</dbReference>
<dbReference type="Gene3D" id="2.70.210.12">
    <property type="entry name" value="GTP1/OBG domain"/>
    <property type="match status" value="1"/>
</dbReference>
<evidence type="ECO:0000313" key="13">
    <source>
        <dbReference type="EMBL" id="SHI02445.1"/>
    </source>
</evidence>
<keyword evidence="3 9" id="KW-0963">Cytoplasm</keyword>
<comment type="subunit">
    <text evidence="9">Monomer.</text>
</comment>
<dbReference type="PIRSF" id="PIRSF002401">
    <property type="entry name" value="GTP_bd_Obg/CgtA"/>
    <property type="match status" value="1"/>
</dbReference>
<keyword evidence="5 9" id="KW-0547">Nucleotide-binding</keyword>
<dbReference type="AlphaFoldDB" id="A0A1M5XRI0"/>
<feature type="domain" description="OBG-type G" evidence="10">
    <location>
        <begin position="159"/>
        <end position="331"/>
    </location>
</feature>
<evidence type="ECO:0000256" key="3">
    <source>
        <dbReference type="ARBA" id="ARBA00022490"/>
    </source>
</evidence>
<dbReference type="GO" id="GO:0000287">
    <property type="term" value="F:magnesium ion binding"/>
    <property type="evidence" value="ECO:0007669"/>
    <property type="project" value="InterPro"/>
</dbReference>
<dbReference type="NCBIfam" id="NF008955">
    <property type="entry name" value="PRK12297.1"/>
    <property type="match status" value="1"/>
</dbReference>
<dbReference type="GO" id="GO:0005737">
    <property type="term" value="C:cytoplasm"/>
    <property type="evidence" value="ECO:0007669"/>
    <property type="project" value="UniProtKB-SubCell"/>
</dbReference>
<dbReference type="Proteomes" id="UP000184526">
    <property type="component" value="Unassembled WGS sequence"/>
</dbReference>
<dbReference type="InterPro" id="IPR006169">
    <property type="entry name" value="GTP1_OBG_dom"/>
</dbReference>
<sequence length="425" mass="46933">MFIDKAKIFVKSGDGGDGAISFRREKYVDLGGPDGGDGGRGGSVKLVVDPNMTTLMDFTYKRKYVAGKGENGGRSKCYGKDGETLIVKVPMGTVIRDEESGKIMADLAHKDDSFVVTKGGKGGKGNAKFATPTRQAPGFAEPGMPGEERYIRLELKLLADVGLLGFPNVGKSTLLSMVSKAKPKIANYHFTTLKPNLGVVAMPGIESFVIADIPGIIEGAAEGVGLGLEFLRHIERTRLLIHVVDISGVEGRDAIEDVKKINEELKQYSVKLWDRPQIIAANKSDMLYDEEYFETFKAEMEKLGFNKIFKISAATNEGVPELMKEAAEMLSKIPVTELEIKEEDRFVEEEKKFTYTIGRAEDGVFEVTGSFVDRLLHAVNVNEPDSLRYVHKVLTNKGIFDELRELGIQDGEIVRLNDFEFEYLL</sequence>
<dbReference type="InterPro" id="IPR015349">
    <property type="entry name" value="OCT_dom"/>
</dbReference>
<evidence type="ECO:0000256" key="5">
    <source>
        <dbReference type="ARBA" id="ARBA00022741"/>
    </source>
</evidence>
<dbReference type="GO" id="GO:0005525">
    <property type="term" value="F:GTP binding"/>
    <property type="evidence" value="ECO:0007669"/>
    <property type="project" value="UniProtKB-UniRule"/>
</dbReference>
<comment type="similarity">
    <text evidence="2 9">Belongs to the TRAFAC class OBG-HflX-like GTPase superfamily. OBG GTPase family.</text>
</comment>
<protein>
    <recommendedName>
        <fullName evidence="9">GTPase Obg</fullName>
        <ecNumber evidence="9">3.6.5.-</ecNumber>
    </recommendedName>
    <alternativeName>
        <fullName evidence="9">GTP-binding protein Obg</fullName>
    </alternativeName>
</protein>
<feature type="binding site" evidence="9">
    <location>
        <position position="192"/>
    </location>
    <ligand>
        <name>Mg(2+)</name>
        <dbReference type="ChEBI" id="CHEBI:18420"/>
    </ligand>
</feature>
<dbReference type="PROSITE" id="PS51883">
    <property type="entry name" value="OBG"/>
    <property type="match status" value="1"/>
</dbReference>
<evidence type="ECO:0000259" key="10">
    <source>
        <dbReference type="PROSITE" id="PS51710"/>
    </source>
</evidence>
<feature type="binding site" evidence="9">
    <location>
        <begin position="165"/>
        <end position="172"/>
    </location>
    <ligand>
        <name>GTP</name>
        <dbReference type="ChEBI" id="CHEBI:37565"/>
    </ligand>
</feature>
<dbReference type="Pfam" id="PF01018">
    <property type="entry name" value="GTP1_OBG"/>
    <property type="match status" value="1"/>
</dbReference>
<accession>A0A1M5XRI0</accession>
<dbReference type="SUPFAM" id="SSF102741">
    <property type="entry name" value="Obg GTP-binding protein C-terminal domain"/>
    <property type="match status" value="1"/>
</dbReference>
<feature type="binding site" evidence="9">
    <location>
        <begin position="282"/>
        <end position="285"/>
    </location>
    <ligand>
        <name>GTP</name>
        <dbReference type="ChEBI" id="CHEBI:37565"/>
    </ligand>
</feature>
<name>A0A1M5XRI0_9CLOT</name>
<reference evidence="13 14" key="1">
    <citation type="submission" date="2016-11" db="EMBL/GenBank/DDBJ databases">
        <authorList>
            <person name="Jaros S."/>
            <person name="Januszkiewicz K."/>
            <person name="Wedrychowicz H."/>
        </authorList>
    </citation>
    <scope>NUCLEOTIDE SEQUENCE [LARGE SCALE GENOMIC DNA]</scope>
    <source>
        <strain evidence="13 14">DSM 3089</strain>
    </source>
</reference>
<dbReference type="NCBIfam" id="TIGR02729">
    <property type="entry name" value="Obg_CgtA"/>
    <property type="match status" value="1"/>
</dbReference>
<evidence type="ECO:0000256" key="6">
    <source>
        <dbReference type="ARBA" id="ARBA00022801"/>
    </source>
</evidence>
<evidence type="ECO:0000256" key="9">
    <source>
        <dbReference type="HAMAP-Rule" id="MF_01454"/>
    </source>
</evidence>
<comment type="function">
    <text evidence="9">An essential GTPase which binds GTP, GDP and possibly (p)ppGpp with moderate affinity, with high nucleotide exchange rates and a fairly low GTP hydrolysis rate. Plays a role in control of the cell cycle, stress response, ribosome biogenesis and in those bacteria that undergo differentiation, in morphogenesis control.</text>
</comment>
<dbReference type="CDD" id="cd01898">
    <property type="entry name" value="Obg"/>
    <property type="match status" value="1"/>
</dbReference>
<feature type="binding site" evidence="9">
    <location>
        <position position="172"/>
    </location>
    <ligand>
        <name>Mg(2+)</name>
        <dbReference type="ChEBI" id="CHEBI:18420"/>
    </ligand>
</feature>
<feature type="binding site" evidence="9">
    <location>
        <begin position="212"/>
        <end position="215"/>
    </location>
    <ligand>
        <name>GTP</name>
        <dbReference type="ChEBI" id="CHEBI:37565"/>
    </ligand>
</feature>
<keyword evidence="8 9" id="KW-0342">GTP-binding</keyword>
<dbReference type="SUPFAM" id="SSF82051">
    <property type="entry name" value="Obg GTP-binding protein N-terminal domain"/>
    <property type="match status" value="1"/>
</dbReference>
<dbReference type="SUPFAM" id="SSF52540">
    <property type="entry name" value="P-loop containing nucleoside triphosphate hydrolases"/>
    <property type="match status" value="1"/>
</dbReference>
<dbReference type="NCBIfam" id="NF008956">
    <property type="entry name" value="PRK12299.1"/>
    <property type="match status" value="1"/>
</dbReference>
<feature type="binding site" evidence="9">
    <location>
        <begin position="190"/>
        <end position="194"/>
    </location>
    <ligand>
        <name>GTP</name>
        <dbReference type="ChEBI" id="CHEBI:37565"/>
    </ligand>
</feature>
<comment type="subcellular location">
    <subcellularLocation>
        <location evidence="9">Cytoplasm</location>
    </subcellularLocation>
</comment>
<dbReference type="HAMAP" id="MF_01454">
    <property type="entry name" value="GTPase_Obg"/>
    <property type="match status" value="1"/>
</dbReference>